<dbReference type="InterPro" id="IPR011050">
    <property type="entry name" value="Pectin_lyase_fold/virulence"/>
</dbReference>
<dbReference type="InterPro" id="IPR006626">
    <property type="entry name" value="PbH1"/>
</dbReference>
<proteinExistence type="predicted"/>
<keyword evidence="2" id="KW-1185">Reference proteome</keyword>
<dbReference type="SUPFAM" id="SSF51126">
    <property type="entry name" value="Pectin lyase-like"/>
    <property type="match status" value="1"/>
</dbReference>
<organism evidence="1 2">
    <name type="scientific">Citrobacter bitternis</name>
    <dbReference type="NCBI Taxonomy" id="1585982"/>
    <lineage>
        <taxon>Bacteria</taxon>
        <taxon>Pseudomonadati</taxon>
        <taxon>Pseudomonadota</taxon>
        <taxon>Gammaproteobacteria</taxon>
        <taxon>Enterobacterales</taxon>
        <taxon>Enterobacteriaceae</taxon>
        <taxon>Citrobacter</taxon>
    </lineage>
</organism>
<name>A0ABW1Q164_9ENTR</name>
<dbReference type="RefSeq" id="WP_378109014.1">
    <property type="nucleotide sequence ID" value="NZ_JBHSRG010000009.1"/>
</dbReference>
<accession>A0ABW1Q164</accession>
<dbReference type="InterPro" id="IPR012334">
    <property type="entry name" value="Pectin_lyas_fold"/>
</dbReference>
<evidence type="ECO:0000313" key="2">
    <source>
        <dbReference type="Proteomes" id="UP001596169"/>
    </source>
</evidence>
<sequence>MALTLLAANNASTLLVSGISAVSTTLQVSTGTGDLFPSPVPGTSYFKLTLTSLTAGETKEIVYVTARSGDTLTIIRGQEGTAAASWDSGASATNLITAGTFNEMAQQVDVDQVYTDLASTAAGKGTELVFNKSPLAGAVARSQRDKNNDSVTTADFGSIGDGTIHPLSEKFATLTAAQVVYSFVTALTQSIDWAAFQAALNSGKPVEVIGNLVCTDKLTSNNKNVVIFTPGIAGASVKFSNTTGGFDFTFKPQNSTPPQYLSIWGLDITTDVAVTTPAIRASWGVRQPNASGQCTIENVRILSGDSTTGSFEAGIDLIYAIRVFLNKVQILGDNARTGNDAFRAQGCVEINHTDCLANRYKCPAHIKKYNSADQQTEGIWFKGCWFYDCSMGIYSPDQSIHISIIETFINPNGTASVPISNIASIDIANCSQFVIENNVIYIGGLSTDGANQDAVRISGLSTGGALGNNQLVAVQKANSRYGAVVSGTILYSQFCNNKISGFTNEGINITASTCKGNVVAENMLYDCGGAWIADSGTGTIKFGNTKCAALDVPHPLNPLLVNSTGLGGQGSISGDTNWGMLLYPADGVAGHIALCDASDTAVASTFTGRAGFRIYSKSSLPSASLWAAGAMAGFIFVSDDVGGFTPAFSDGTNWRRMADRNVIS</sequence>
<protein>
    <submittedName>
        <fullName evidence="1">Uncharacterized protein</fullName>
    </submittedName>
</protein>
<dbReference type="Proteomes" id="UP001596169">
    <property type="component" value="Unassembled WGS sequence"/>
</dbReference>
<reference evidence="2" key="1">
    <citation type="journal article" date="2019" name="Int. J. Syst. Evol. Microbiol.">
        <title>The Global Catalogue of Microorganisms (GCM) 10K type strain sequencing project: providing services to taxonomists for standard genome sequencing and annotation.</title>
        <authorList>
            <consortium name="The Broad Institute Genomics Platform"/>
            <consortium name="The Broad Institute Genome Sequencing Center for Infectious Disease"/>
            <person name="Wu L."/>
            <person name="Ma J."/>
        </authorList>
    </citation>
    <scope>NUCLEOTIDE SEQUENCE [LARGE SCALE GENOMIC DNA]</scope>
    <source>
        <strain evidence="2">JCM30009</strain>
    </source>
</reference>
<comment type="caution">
    <text evidence="1">The sequence shown here is derived from an EMBL/GenBank/DDBJ whole genome shotgun (WGS) entry which is preliminary data.</text>
</comment>
<gene>
    <name evidence="1" type="ORF">ACFPZP_13905</name>
</gene>
<dbReference type="EMBL" id="JBHSRG010000009">
    <property type="protein sequence ID" value="MFC6122147.1"/>
    <property type="molecule type" value="Genomic_DNA"/>
</dbReference>
<dbReference type="SMART" id="SM00710">
    <property type="entry name" value="PbH1"/>
    <property type="match status" value="5"/>
</dbReference>
<dbReference type="Gene3D" id="2.160.20.10">
    <property type="entry name" value="Single-stranded right-handed beta-helix, Pectin lyase-like"/>
    <property type="match status" value="1"/>
</dbReference>
<evidence type="ECO:0000313" key="1">
    <source>
        <dbReference type="EMBL" id="MFC6122147.1"/>
    </source>
</evidence>